<dbReference type="PIRSF" id="PIRSF019663">
    <property type="entry name" value="Legumain"/>
    <property type="match status" value="1"/>
</dbReference>
<dbReference type="Gene3D" id="1.10.132.130">
    <property type="match status" value="1"/>
</dbReference>
<sequence>MEFVQGLLRVLLLSLYVVNSLSRLHSPWDGKIAMKTEDEDKTEMGTRWAVLIAGSSDYGNYRHQADVCHAYQILKRGGLKDENIVVFMYDDIANNDENPYPGKIFNKPNGPDVYHGVPKDYTGSNVTVSNFYAAILGDKDAIKGGSGKVVASGPNDHIFIFYTDHGGAGVLGMPNDPILYADEFVDTLKKKAAAGTFKKMVIYLEACESGSIFDGLLPEGLNIYVTTASDPEENSWGTYCPGMDPPPPPEFGTCLGDLYSVAWMEDAEIENLKQETLKDQYIIVKSRTSDHDTYMTGSHVMQYGDIKIDAEEMELYLGFDPANENVTKPELPQAALVNAQGTHVPQREAELLHLWHKYHRAVEGSAKKEHAGIELTRTIAHRMHVDNSVKLIGDLLFGLDNSLKTLKAVRPAGQVLVDNWACLKSMVRTFEASCGPLTQYGMKHMRAFANICNAGVDINAMTRATSKACRINDIDGGIRTSDTSRFSPSL</sequence>
<dbReference type="GO" id="GO:0051603">
    <property type="term" value="P:proteolysis involved in protein catabolic process"/>
    <property type="evidence" value="ECO:0007669"/>
    <property type="project" value="InterPro"/>
</dbReference>
<accession>A0A8T0G9J3</accession>
<dbReference type="FunFam" id="3.40.50.1460:FF:000005">
    <property type="entry name" value="Vacuolar-processing enzyme beta-isozyme"/>
    <property type="match status" value="1"/>
</dbReference>
<feature type="signal peptide" evidence="9">
    <location>
        <begin position="1"/>
        <end position="22"/>
    </location>
</feature>
<proteinExistence type="inferred from homology"/>
<evidence type="ECO:0000256" key="6">
    <source>
        <dbReference type="ARBA" id="ARBA00023157"/>
    </source>
</evidence>
<dbReference type="Proteomes" id="UP000822688">
    <property type="component" value="Chromosome 12"/>
</dbReference>
<keyword evidence="4" id="KW-0378">Hydrolase</keyword>
<dbReference type="PRINTS" id="PR00776">
    <property type="entry name" value="HEMOGLOBNASE"/>
</dbReference>
<keyword evidence="12" id="KW-1185">Reference proteome</keyword>
<gene>
    <name evidence="11" type="ORF">KC19_12G098600</name>
</gene>
<dbReference type="EMBL" id="CM026433">
    <property type="protein sequence ID" value="KAG0554538.1"/>
    <property type="molecule type" value="Genomic_DNA"/>
</dbReference>
<protein>
    <recommendedName>
        <fullName evidence="10">Legumain prodomain domain-containing protein</fullName>
    </recommendedName>
</protein>
<feature type="active site" description="Nucleophile" evidence="8">
    <location>
        <position position="207"/>
    </location>
</feature>
<organism evidence="11 12">
    <name type="scientific">Ceratodon purpureus</name>
    <name type="common">Fire moss</name>
    <name type="synonym">Dicranum purpureum</name>
    <dbReference type="NCBI Taxonomy" id="3225"/>
    <lineage>
        <taxon>Eukaryota</taxon>
        <taxon>Viridiplantae</taxon>
        <taxon>Streptophyta</taxon>
        <taxon>Embryophyta</taxon>
        <taxon>Bryophyta</taxon>
        <taxon>Bryophytina</taxon>
        <taxon>Bryopsida</taxon>
        <taxon>Dicranidae</taxon>
        <taxon>Pseudoditrichales</taxon>
        <taxon>Ditrichaceae</taxon>
        <taxon>Ceratodon</taxon>
    </lineage>
</organism>
<evidence type="ECO:0000256" key="1">
    <source>
        <dbReference type="ARBA" id="ARBA00009941"/>
    </source>
</evidence>
<evidence type="ECO:0000256" key="3">
    <source>
        <dbReference type="ARBA" id="ARBA00022729"/>
    </source>
</evidence>
<evidence type="ECO:0000256" key="7">
    <source>
        <dbReference type="ARBA" id="ARBA00023180"/>
    </source>
</evidence>
<comment type="similarity">
    <text evidence="1">Belongs to the peptidase C13 family.</text>
</comment>
<dbReference type="Pfam" id="PF01650">
    <property type="entry name" value="Peptidase_C13"/>
    <property type="match status" value="1"/>
</dbReference>
<dbReference type="Gene3D" id="3.40.50.1460">
    <property type="match status" value="1"/>
</dbReference>
<feature type="chain" id="PRO_5035814353" description="Legumain prodomain domain-containing protein" evidence="9">
    <location>
        <begin position="23"/>
        <end position="490"/>
    </location>
</feature>
<keyword evidence="7" id="KW-0325">Glycoprotein</keyword>
<evidence type="ECO:0000256" key="5">
    <source>
        <dbReference type="ARBA" id="ARBA00022807"/>
    </source>
</evidence>
<dbReference type="GO" id="GO:0006624">
    <property type="term" value="P:vacuolar protein processing"/>
    <property type="evidence" value="ECO:0007669"/>
    <property type="project" value="TreeGrafter"/>
</dbReference>
<feature type="active site" evidence="8">
    <location>
        <position position="165"/>
    </location>
</feature>
<evidence type="ECO:0000256" key="8">
    <source>
        <dbReference type="PIRSR" id="PIRSR019663-1"/>
    </source>
</evidence>
<evidence type="ECO:0000256" key="9">
    <source>
        <dbReference type="SAM" id="SignalP"/>
    </source>
</evidence>
<dbReference type="FunFam" id="1.10.132.130:FF:000001">
    <property type="entry name" value="Vacuolar-processing enzyme beta-isozyme"/>
    <property type="match status" value="1"/>
</dbReference>
<dbReference type="InterPro" id="IPR046427">
    <property type="entry name" value="Legumain_prodom_sf"/>
</dbReference>
<evidence type="ECO:0000313" key="11">
    <source>
        <dbReference type="EMBL" id="KAG0554538.1"/>
    </source>
</evidence>
<keyword evidence="2" id="KW-0645">Protease</keyword>
<dbReference type="AlphaFoldDB" id="A0A8T0G9J3"/>
<dbReference type="InterPro" id="IPR001096">
    <property type="entry name" value="Peptidase_C13"/>
</dbReference>
<comment type="caution">
    <text evidence="11">The sequence shown here is derived from an EMBL/GenBank/DDBJ whole genome shotgun (WGS) entry which is preliminary data.</text>
</comment>
<dbReference type="Pfam" id="PF20985">
    <property type="entry name" value="Legum_prodom"/>
    <property type="match status" value="1"/>
</dbReference>
<dbReference type="PANTHER" id="PTHR12000:SF42">
    <property type="entry name" value="LEGUMAIN"/>
    <property type="match status" value="1"/>
</dbReference>
<keyword evidence="6" id="KW-1015">Disulfide bond</keyword>
<dbReference type="GO" id="GO:0005773">
    <property type="term" value="C:vacuole"/>
    <property type="evidence" value="ECO:0007669"/>
    <property type="project" value="GOC"/>
</dbReference>
<dbReference type="InterPro" id="IPR048501">
    <property type="entry name" value="Legum_prodom"/>
</dbReference>
<dbReference type="PIRSF" id="PIRSF500139">
    <property type="entry name" value="AE"/>
    <property type="match status" value="1"/>
</dbReference>
<keyword evidence="5" id="KW-0788">Thiol protease</keyword>
<evidence type="ECO:0000256" key="4">
    <source>
        <dbReference type="ARBA" id="ARBA00022801"/>
    </source>
</evidence>
<dbReference type="GO" id="GO:0004197">
    <property type="term" value="F:cysteine-type endopeptidase activity"/>
    <property type="evidence" value="ECO:0007669"/>
    <property type="project" value="InterPro"/>
</dbReference>
<evidence type="ECO:0000259" key="10">
    <source>
        <dbReference type="Pfam" id="PF20985"/>
    </source>
</evidence>
<name>A0A8T0G9J3_CERPU</name>
<keyword evidence="3 9" id="KW-0732">Signal</keyword>
<evidence type="ECO:0000256" key="2">
    <source>
        <dbReference type="ARBA" id="ARBA00022670"/>
    </source>
</evidence>
<evidence type="ECO:0000313" key="12">
    <source>
        <dbReference type="Proteomes" id="UP000822688"/>
    </source>
</evidence>
<dbReference type="CDD" id="cd21115">
    <property type="entry name" value="legumain_C"/>
    <property type="match status" value="1"/>
</dbReference>
<dbReference type="InterPro" id="IPR043577">
    <property type="entry name" value="AE"/>
</dbReference>
<feature type="domain" description="Legumain prodomain" evidence="10">
    <location>
        <begin position="374"/>
        <end position="469"/>
    </location>
</feature>
<reference evidence="11" key="1">
    <citation type="submission" date="2020-06" db="EMBL/GenBank/DDBJ databases">
        <title>WGS assembly of Ceratodon purpureus strain R40.</title>
        <authorList>
            <person name="Carey S.B."/>
            <person name="Jenkins J."/>
            <person name="Shu S."/>
            <person name="Lovell J.T."/>
            <person name="Sreedasyam A."/>
            <person name="Maumus F."/>
            <person name="Tiley G.P."/>
            <person name="Fernandez-Pozo N."/>
            <person name="Barry K."/>
            <person name="Chen C."/>
            <person name="Wang M."/>
            <person name="Lipzen A."/>
            <person name="Daum C."/>
            <person name="Saski C.A."/>
            <person name="Payton A.C."/>
            <person name="Mcbreen J.C."/>
            <person name="Conrad R.E."/>
            <person name="Kollar L.M."/>
            <person name="Olsson S."/>
            <person name="Huttunen S."/>
            <person name="Landis J.B."/>
            <person name="Wickett N.J."/>
            <person name="Johnson M.G."/>
            <person name="Rensing S.A."/>
            <person name="Grimwood J."/>
            <person name="Schmutz J."/>
            <person name="Mcdaniel S.F."/>
        </authorList>
    </citation>
    <scope>NUCLEOTIDE SEQUENCE</scope>
    <source>
        <strain evidence="11">R40</strain>
    </source>
</reference>
<dbReference type="PANTHER" id="PTHR12000">
    <property type="entry name" value="HEMOGLOBINASE FAMILY MEMBER"/>
    <property type="match status" value="1"/>
</dbReference>